<evidence type="ECO:0000256" key="10">
    <source>
        <dbReference type="ARBA" id="ARBA00023128"/>
    </source>
</evidence>
<reference evidence="21 22" key="1">
    <citation type="journal article" date="2013" name="Nature">
        <title>Insights into bilaterian evolution from three spiralian genomes.</title>
        <authorList>
            <person name="Simakov O."/>
            <person name="Marletaz F."/>
            <person name="Cho S.J."/>
            <person name="Edsinger-Gonzales E."/>
            <person name="Havlak P."/>
            <person name="Hellsten U."/>
            <person name="Kuo D.H."/>
            <person name="Larsson T."/>
            <person name="Lv J."/>
            <person name="Arendt D."/>
            <person name="Savage R."/>
            <person name="Osoegawa K."/>
            <person name="de Jong P."/>
            <person name="Grimwood J."/>
            <person name="Chapman J.A."/>
            <person name="Shapiro H."/>
            <person name="Aerts A."/>
            <person name="Otillar R.P."/>
            <person name="Terry A.Y."/>
            <person name="Boore J.L."/>
            <person name="Grigoriev I.V."/>
            <person name="Lindberg D.R."/>
            <person name="Seaver E.C."/>
            <person name="Weisblat D.A."/>
            <person name="Putnam N.H."/>
            <person name="Rokhsar D.S."/>
        </authorList>
    </citation>
    <scope>NUCLEOTIDE SEQUENCE [LARGE SCALE GENOMIC DNA]</scope>
</reference>
<keyword evidence="10" id="KW-0496">Mitochondrion</keyword>
<dbReference type="OrthoDB" id="5839451at2759"/>
<feature type="region of interest" description="Disordered" evidence="18">
    <location>
        <begin position="258"/>
        <end position="287"/>
    </location>
</feature>
<evidence type="ECO:0000313" key="22">
    <source>
        <dbReference type="Proteomes" id="UP000030746"/>
    </source>
</evidence>
<dbReference type="PANTHER" id="PTHR22973">
    <property type="entry name" value="LD35087P"/>
    <property type="match status" value="1"/>
</dbReference>
<dbReference type="Gene3D" id="1.20.80.10">
    <property type="match status" value="1"/>
</dbReference>
<evidence type="ECO:0000256" key="16">
    <source>
        <dbReference type="ARBA" id="ARBA00080905"/>
    </source>
</evidence>
<dbReference type="InterPro" id="IPR052269">
    <property type="entry name" value="Golgi-PI4KB_interaction"/>
</dbReference>
<dbReference type="GO" id="GO:0005739">
    <property type="term" value="C:mitochondrion"/>
    <property type="evidence" value="ECO:0007669"/>
    <property type="project" value="UniProtKB-SubCell"/>
</dbReference>
<evidence type="ECO:0000256" key="3">
    <source>
        <dbReference type="ARBA" id="ARBA00022516"/>
    </source>
</evidence>
<organism evidence="21 22">
    <name type="scientific">Lottia gigantea</name>
    <name type="common">Giant owl limpet</name>
    <dbReference type="NCBI Taxonomy" id="225164"/>
    <lineage>
        <taxon>Eukaryota</taxon>
        <taxon>Metazoa</taxon>
        <taxon>Spiralia</taxon>
        <taxon>Lophotrochozoa</taxon>
        <taxon>Mollusca</taxon>
        <taxon>Gastropoda</taxon>
        <taxon>Patellogastropoda</taxon>
        <taxon>Lottioidea</taxon>
        <taxon>Lottiidae</taxon>
        <taxon>Lottia</taxon>
    </lineage>
</organism>
<dbReference type="SUPFAM" id="SSF101576">
    <property type="entry name" value="Supernatant protein factor (SPF), C-terminal domain"/>
    <property type="match status" value="1"/>
</dbReference>
<keyword evidence="6" id="KW-0007">Acetylation</keyword>
<evidence type="ECO:0000256" key="11">
    <source>
        <dbReference type="ARBA" id="ARBA00023136"/>
    </source>
</evidence>
<evidence type="ECO:0000256" key="18">
    <source>
        <dbReference type="SAM" id="MobiDB-lite"/>
    </source>
</evidence>
<gene>
    <name evidence="21" type="ORF">LOTGIDRAFT_115642</name>
</gene>
<dbReference type="EMBL" id="KB201459">
    <property type="protein sequence ID" value="ESO96492.1"/>
    <property type="molecule type" value="Genomic_DNA"/>
</dbReference>
<keyword evidence="22" id="KW-1185">Reference proteome</keyword>
<dbReference type="RefSeq" id="XP_009052848.1">
    <property type="nucleotide sequence ID" value="XM_009054600.1"/>
</dbReference>
<keyword evidence="3" id="KW-0444">Lipid biosynthesis</keyword>
<evidence type="ECO:0000256" key="7">
    <source>
        <dbReference type="ARBA" id="ARBA00023034"/>
    </source>
</evidence>
<feature type="compositionally biased region" description="Basic and acidic residues" evidence="18">
    <location>
        <begin position="402"/>
        <end position="413"/>
    </location>
</feature>
<evidence type="ECO:0000256" key="2">
    <source>
        <dbReference type="ARBA" id="ARBA00004255"/>
    </source>
</evidence>
<feature type="compositionally biased region" description="Acidic residues" evidence="18">
    <location>
        <begin position="387"/>
        <end position="398"/>
    </location>
</feature>
<dbReference type="Pfam" id="PF00887">
    <property type="entry name" value="ACBP"/>
    <property type="match status" value="1"/>
</dbReference>
<dbReference type="GeneID" id="20231247"/>
<dbReference type="Pfam" id="PF13897">
    <property type="entry name" value="GOLD_2"/>
    <property type="match status" value="1"/>
</dbReference>
<dbReference type="Proteomes" id="UP000030746">
    <property type="component" value="Unassembled WGS sequence"/>
</dbReference>
<dbReference type="InterPro" id="IPR000582">
    <property type="entry name" value="Acyl-CoA-binding_protein"/>
</dbReference>
<keyword evidence="4" id="KW-0597">Phosphoprotein</keyword>
<name>V4AHW0_LOTGI</name>
<dbReference type="CTD" id="20231247"/>
<accession>V4AHW0</accession>
<dbReference type="KEGG" id="lgi:LOTGIDRAFT_115642"/>
<dbReference type="PROSITE" id="PS50866">
    <property type="entry name" value="GOLD"/>
    <property type="match status" value="1"/>
</dbReference>
<evidence type="ECO:0000256" key="8">
    <source>
        <dbReference type="ARBA" id="ARBA00023054"/>
    </source>
</evidence>
<dbReference type="GO" id="GO:0000062">
    <property type="term" value="F:fatty-acyl-CoA binding"/>
    <property type="evidence" value="ECO:0007669"/>
    <property type="project" value="InterPro"/>
</dbReference>
<evidence type="ECO:0000256" key="1">
    <source>
        <dbReference type="ARBA" id="ARBA00004173"/>
    </source>
</evidence>
<dbReference type="OMA" id="SYSIWRS"/>
<dbReference type="InterPro" id="IPR036598">
    <property type="entry name" value="GOLD_dom_sf"/>
</dbReference>
<keyword evidence="9" id="KW-0443">Lipid metabolism</keyword>
<dbReference type="AlphaFoldDB" id="V4AHW0"/>
<feature type="domain" description="ACB" evidence="20">
    <location>
        <begin position="41"/>
        <end position="132"/>
    </location>
</feature>
<dbReference type="GO" id="GO:0000139">
    <property type="term" value="C:Golgi membrane"/>
    <property type="evidence" value="ECO:0007669"/>
    <property type="project" value="UniProtKB-SubCell"/>
</dbReference>
<dbReference type="STRING" id="225164.V4AHW0"/>
<feature type="domain" description="GOLD" evidence="19">
    <location>
        <begin position="321"/>
        <end position="463"/>
    </location>
</feature>
<feature type="region of interest" description="Disordered" evidence="18">
    <location>
        <begin position="385"/>
        <end position="414"/>
    </location>
</feature>
<evidence type="ECO:0000313" key="21">
    <source>
        <dbReference type="EMBL" id="ESO96492.1"/>
    </source>
</evidence>
<evidence type="ECO:0000256" key="4">
    <source>
        <dbReference type="ARBA" id="ARBA00022553"/>
    </source>
</evidence>
<evidence type="ECO:0000256" key="17">
    <source>
        <dbReference type="SAM" id="Coils"/>
    </source>
</evidence>
<evidence type="ECO:0000256" key="15">
    <source>
        <dbReference type="ARBA" id="ARBA00078007"/>
    </source>
</evidence>
<evidence type="ECO:0000256" key="12">
    <source>
        <dbReference type="ARBA" id="ARBA00057952"/>
    </source>
</evidence>
<evidence type="ECO:0000259" key="20">
    <source>
        <dbReference type="PROSITE" id="PS51228"/>
    </source>
</evidence>
<dbReference type="FunFam" id="2.60.120.680:FF:000002">
    <property type="entry name" value="Putative Golgi resident protein GCP60"/>
    <property type="match status" value="1"/>
</dbReference>
<keyword evidence="7" id="KW-0333">Golgi apparatus</keyword>
<dbReference type="HOGENOM" id="CLU_048443_0_0_1"/>
<evidence type="ECO:0000256" key="13">
    <source>
        <dbReference type="ARBA" id="ARBA00067322"/>
    </source>
</evidence>
<dbReference type="InterPro" id="IPR014352">
    <property type="entry name" value="FERM/acyl-CoA-bd_prot_sf"/>
</dbReference>
<keyword evidence="11" id="KW-0472">Membrane</keyword>
<dbReference type="Gene3D" id="2.60.120.680">
    <property type="entry name" value="GOLD domain"/>
    <property type="match status" value="1"/>
</dbReference>
<proteinExistence type="predicted"/>
<evidence type="ECO:0000256" key="6">
    <source>
        <dbReference type="ARBA" id="ARBA00022990"/>
    </source>
</evidence>
<keyword evidence="8 17" id="KW-0175">Coiled coil</keyword>
<evidence type="ECO:0000259" key="19">
    <source>
        <dbReference type="PROSITE" id="PS50866"/>
    </source>
</evidence>
<evidence type="ECO:0000256" key="5">
    <source>
        <dbReference type="ARBA" id="ARBA00022955"/>
    </source>
</evidence>
<comment type="subcellular location">
    <subcellularLocation>
        <location evidence="2">Golgi apparatus membrane</location>
        <topology evidence="2">Peripheral membrane protein</topology>
        <orientation evidence="2">Cytoplasmic side</orientation>
    </subcellularLocation>
    <subcellularLocation>
        <location evidence="1">Mitochondrion</location>
    </subcellularLocation>
</comment>
<dbReference type="PROSITE" id="PS51228">
    <property type="entry name" value="ACB_2"/>
    <property type="match status" value="1"/>
</dbReference>
<dbReference type="FunFam" id="1.20.80.10:FF:000017">
    <property type="entry name" value="Golgi resident protein GCP60"/>
    <property type="match status" value="1"/>
</dbReference>
<evidence type="ECO:0000256" key="9">
    <source>
        <dbReference type="ARBA" id="ARBA00023098"/>
    </source>
</evidence>
<comment type="function">
    <text evidence="12">Involved in the maintenance of Golgi structure by interacting with giantin, affecting protein transport between the endoplasmic reticulum and Golgi. Involved in hormone-induced steroid biosynthesis in testicular Leydig cells. Recruits PI4KB to the Golgi apparatus membrane; enhances the enzyme activity of PI4KB activity via its membrane recruitment thereby increasing the local concentration of the substrate in the vicinity of the kinase.</text>
</comment>
<dbReference type="PANTHER" id="PTHR22973:SF12">
    <property type="entry name" value="LD35087P"/>
    <property type="match status" value="1"/>
</dbReference>
<evidence type="ECO:0000256" key="14">
    <source>
        <dbReference type="ARBA" id="ARBA00076235"/>
    </source>
</evidence>
<feature type="coiled-coil region" evidence="17">
    <location>
        <begin position="134"/>
        <end position="180"/>
    </location>
</feature>
<dbReference type="InterPro" id="IPR035984">
    <property type="entry name" value="Acyl-CoA-binding_sf"/>
</dbReference>
<feature type="compositionally biased region" description="Polar residues" evidence="18">
    <location>
        <begin position="259"/>
        <end position="277"/>
    </location>
</feature>
<protein>
    <recommendedName>
        <fullName evidence="13">Golgi resident protein GCP60</fullName>
    </recommendedName>
    <alternativeName>
        <fullName evidence="15">Acyl-CoA-binding domain-containing protein 3</fullName>
    </alternativeName>
    <alternativeName>
        <fullName evidence="16">Golgi complex-associated protein 1</fullName>
    </alternativeName>
    <alternativeName>
        <fullName evidence="14">Golgi phosphoprotein 1</fullName>
    </alternativeName>
</protein>
<dbReference type="InterPro" id="IPR009038">
    <property type="entry name" value="GOLD_dom"/>
</dbReference>
<keyword evidence="5" id="KW-0752">Steroid biosynthesis</keyword>
<sequence length="465" mass="54385">MADTQTLVNGVESLSVTNETNNEQNENQNADEYTAKWGFPLEELYKIALKFYKEKEGKALQLTYKDKLKLVAYTKQVVFGKFRNDASPEVGFLDVVGNDRKQAWQSLGDMSRECAMEEFIKFLNSSCNLFQPYVEAKKAEKEEQIRQQKEEEERIKREEVERKQRELEEEVLKQQELDKQRQVEQQMQIRQALNQQTQVQFRQYAEQQYPGNVQMQDELIRQLQEQHFQQYMQQVYQQQLLQQQQQQQALQSTTIQTTATENPTPNHGVTHQNNINTHLPRGRTPEDGEGLYHSLVLSIENDLPPLAAASMWTRKEIKELKESLKNDKDSIIKVGSGETVTVRVPTHEDGSCLFWEFATDHYDIGFGLYFEWTESANNNVSIHVSESSDEEDLDEEGVPVEGHGKKRDDRPPTDEIIPVYRRDCHEEVYCGSHTYPGRGVYLLKFDNSYSLWRSKTLYYRVYYSK</sequence>
<dbReference type="SUPFAM" id="SSF47027">
    <property type="entry name" value="Acyl-CoA binding protein"/>
    <property type="match status" value="1"/>
</dbReference>
<dbReference type="GO" id="GO:0006694">
    <property type="term" value="P:steroid biosynthetic process"/>
    <property type="evidence" value="ECO:0007669"/>
    <property type="project" value="UniProtKB-KW"/>
</dbReference>